<dbReference type="EMBL" id="KZ820380">
    <property type="protein sequence ID" value="PWN47629.1"/>
    <property type="molecule type" value="Genomic_DNA"/>
</dbReference>
<proteinExistence type="predicted"/>
<gene>
    <name evidence="1" type="ORF">IE53DRAFT_238653</name>
</gene>
<accession>A0ACD0NP94</accession>
<dbReference type="Proteomes" id="UP000245626">
    <property type="component" value="Unassembled WGS sequence"/>
</dbReference>
<keyword evidence="2" id="KW-1185">Reference proteome</keyword>
<sequence>MKVYRAHDGRALDVNQPLAQFQSLDDLLDCFSLATGIPSDFMICMTSDGAQLKDEVIDQILEDHSNQHEFFVFNRDFLFSDPDSLSAELAIVPTLEPQVHELELSHPPTPRSLEALVSWSSLLVSYITHHHARSSELLSHLTTIQRSTSVALLNLVSHADSVKRGEDALGDFAGKELARMQGLLEGHERDLLILGMVSINPKLLTGGSSTGSAGSDGKHKSSKERTLGDYISRVKMEAVADACTKVFNELRERIAFLAETMSQMSHDLGDLRSEIEGTSVQPSVDTLDESTQALSRARDILRFIEDHCLPDAQGWPVADKLDEPLYTEIIQMTDELLLLDEVARESVRRLTADNNDMLARSLHLLQDISSLQSEFADLSSALVAVEADLTSNKVDGFKHLARLKNMLWAYGATVVEVVRRREFARHFLSKSQSLAELMAKLSAAERKRRQEYRSDVVGQLPWEVKGMDEAAPSLEITTTRTGGEGVAEVDREDLDLLFKLLDAVDQKLAEAEQSQGFKSPIPEVRAALEQLSATLDSMENEFVLLVNRNLIGMMEDSDDESASGSEGRLPRLRNGKSAAALTSVKEVEDLRKKLEDAKKAHQASERRLTEEHGSETERLKREIESLKKELQGERDRLDAEGVRYASTKEQLEHIKADYETEQERRMNMADEVSDLRRQLEESRRGEAKLQQEVAEAVELETHYHELQAELEESRGKESAMGEKVAKQAERVIELETNLQAIQLELEEAKAARLDAANRIEALLCEGSSAEKELSAAQNRINELTEQVSSAHAEVKEAKDALVEAEAAKEKQIRTHRAEADGDRAILEEKVRALQDDLEKLALEASESLEKARMAESIRGTDREAVELLRSQLQAADEAHEEIVKEMERARELALEAQISKERSENATQSLLERTRPILSKFYHLRKAVRAMPAMSSSKNASSNAAGKDISARNAAMSLSVVSETERQAALDAFEAEAETADVETTLDALRCLDPDELFDEVKAKLDSLTTLVRKWQKAYKSSNDKTQKALNAAKDKIAFRNFQVGDLALFLPTRNSTAKPWAAFNISFPHFFLHATGQMADQLKTKEWIVARITSITDRVANSSSNGDEEGGGNPFQLAEGVRYYLLDVEGWNSSQAAPSLRNRKSNAAAINDGEGRGQERKRSDTLPRTVGGSIVSATTAEVSEARSDMMPRRASEGAKPSTETTVQARNDATTARSLTPPMMTPEGSPPQAGVLLSPDVTDVNSSKPEQISAAKETSPVPAFSGPSSVLSDSAAVASPSAPSGLTRALRASSPAAARYDPISGRPWHSPPVAVDILTGPGAKRVGIVEAAAPAFGRGRDRSKRPEMIQGGRGLGAMNSAPASQTVNGQMAIAAGMGASRPSAITSALADRLQESSATVTNPFSQSPAPASLADRDFFGKDQQRAAAAQTSTRDGFDRLENVKSAGDRDGEAPAGQGWGKDATKVGVTGPKVHRWSVQGPAVAGGVVDDARGDGTGPDGSSEKKQASTAERSKVASAISRARPVGGSASSKLSPAMMSARRTSGIVMVNENSLMLPSSISGTSLSSASRLSASPARTSSSPSAVRPIASLASAMGETSHRGSPSNDGGSEFSFASTSTGYQPKKSRLDPSRSAQAAARSERMQSFGDDESLAPPRGVDSPRRSQEKQPSPIASSSSLGGGGGFLSQTLGRFSSITGGGGGGGTLISGSSRKRSGLGVRGEGTIPGAFDRAYNASSPGAGSSLDSDATGNQVGGGLDGSGGVGSASEILRRLNERR</sequence>
<protein>
    <submittedName>
        <fullName evidence="1">Uncharacterized protein</fullName>
    </submittedName>
</protein>
<evidence type="ECO:0000313" key="1">
    <source>
        <dbReference type="EMBL" id="PWN47629.1"/>
    </source>
</evidence>
<organism evidence="1 2">
    <name type="scientific">Violaceomyces palustris</name>
    <dbReference type="NCBI Taxonomy" id="1673888"/>
    <lineage>
        <taxon>Eukaryota</taxon>
        <taxon>Fungi</taxon>
        <taxon>Dikarya</taxon>
        <taxon>Basidiomycota</taxon>
        <taxon>Ustilaginomycotina</taxon>
        <taxon>Ustilaginomycetes</taxon>
        <taxon>Violaceomycetales</taxon>
        <taxon>Violaceomycetaceae</taxon>
        <taxon>Violaceomyces</taxon>
    </lineage>
</organism>
<name>A0ACD0NP94_9BASI</name>
<evidence type="ECO:0000313" key="2">
    <source>
        <dbReference type="Proteomes" id="UP000245626"/>
    </source>
</evidence>
<reference evidence="1 2" key="1">
    <citation type="journal article" date="2018" name="Mol. Biol. Evol.">
        <title>Broad Genomic Sampling Reveals a Smut Pathogenic Ancestry of the Fungal Clade Ustilaginomycotina.</title>
        <authorList>
            <person name="Kijpornyongpan T."/>
            <person name="Mondo S.J."/>
            <person name="Barry K."/>
            <person name="Sandor L."/>
            <person name="Lee J."/>
            <person name="Lipzen A."/>
            <person name="Pangilinan J."/>
            <person name="LaButti K."/>
            <person name="Hainaut M."/>
            <person name="Henrissat B."/>
            <person name="Grigoriev I.V."/>
            <person name="Spatafora J.W."/>
            <person name="Aime M.C."/>
        </authorList>
    </citation>
    <scope>NUCLEOTIDE SEQUENCE [LARGE SCALE GENOMIC DNA]</scope>
    <source>
        <strain evidence="1 2">SA 807</strain>
    </source>
</reference>